<dbReference type="RefSeq" id="WP_185792275.1">
    <property type="nucleotide sequence ID" value="NZ_VFOZ01000001.1"/>
</dbReference>
<protein>
    <submittedName>
        <fullName evidence="1">Uncharacterized protein</fullName>
    </submittedName>
</protein>
<proteinExistence type="predicted"/>
<dbReference type="Proteomes" id="UP000316096">
    <property type="component" value="Unassembled WGS sequence"/>
</dbReference>
<accession>A0A543CLL8</accession>
<comment type="caution">
    <text evidence="1">The sequence shown here is derived from an EMBL/GenBank/DDBJ whole genome shotgun (WGS) entry which is preliminary data.</text>
</comment>
<reference evidence="1 2" key="1">
    <citation type="submission" date="2019-06" db="EMBL/GenBank/DDBJ databases">
        <title>Sequencing the genomes of 1000 actinobacteria strains.</title>
        <authorList>
            <person name="Klenk H.-P."/>
        </authorList>
    </citation>
    <scope>NUCLEOTIDE SEQUENCE [LARGE SCALE GENOMIC DNA]</scope>
    <source>
        <strain evidence="1 2">DSM 102200</strain>
    </source>
</reference>
<evidence type="ECO:0000313" key="1">
    <source>
        <dbReference type="EMBL" id="TQL98006.1"/>
    </source>
</evidence>
<sequence length="47" mass="4940">MATASAPSYAAWWRPPFTAEPRRRTGYTLLAPPAGPVAVAALLGRDG</sequence>
<evidence type="ECO:0000313" key="2">
    <source>
        <dbReference type="Proteomes" id="UP000316096"/>
    </source>
</evidence>
<dbReference type="EMBL" id="VFOZ01000001">
    <property type="protein sequence ID" value="TQL98006.1"/>
    <property type="molecule type" value="Genomic_DNA"/>
</dbReference>
<keyword evidence="2" id="KW-1185">Reference proteome</keyword>
<gene>
    <name evidence="1" type="ORF">FB559_3618</name>
</gene>
<organism evidence="1 2">
    <name type="scientific">Actinoallomurus bryophytorum</name>
    <dbReference type="NCBI Taxonomy" id="1490222"/>
    <lineage>
        <taxon>Bacteria</taxon>
        <taxon>Bacillati</taxon>
        <taxon>Actinomycetota</taxon>
        <taxon>Actinomycetes</taxon>
        <taxon>Streptosporangiales</taxon>
        <taxon>Thermomonosporaceae</taxon>
        <taxon>Actinoallomurus</taxon>
    </lineage>
</organism>
<name>A0A543CLL8_9ACTN</name>
<dbReference type="AlphaFoldDB" id="A0A543CLL8"/>